<dbReference type="STRING" id="1235279.C772_03075"/>
<sequence>MNTLLILGVCFAFLSAIFTGGYEDKPGTAKDNKASQS</sequence>
<keyword evidence="2" id="KW-1185">Reference proteome</keyword>
<comment type="caution">
    <text evidence="1">The sequence shown here is derived from an EMBL/GenBank/DDBJ whole genome shotgun (WGS) entry which is preliminary data.</text>
</comment>
<protein>
    <submittedName>
        <fullName evidence="1">Uncharacterized protein</fullName>
    </submittedName>
</protein>
<accession>M7P356</accession>
<evidence type="ECO:0000313" key="1">
    <source>
        <dbReference type="EMBL" id="EMR04984.1"/>
    </source>
</evidence>
<gene>
    <name evidence="1" type="ORF">C772_03075</name>
</gene>
<evidence type="ECO:0000313" key="2">
    <source>
        <dbReference type="Proteomes" id="UP000011919"/>
    </source>
</evidence>
<proteinExistence type="predicted"/>
<organism evidence="1 2">
    <name type="scientific">Bhargavaea cecembensis DSE10</name>
    <dbReference type="NCBI Taxonomy" id="1235279"/>
    <lineage>
        <taxon>Bacteria</taxon>
        <taxon>Bacillati</taxon>
        <taxon>Bacillota</taxon>
        <taxon>Bacilli</taxon>
        <taxon>Bacillales</taxon>
        <taxon>Caryophanaceae</taxon>
        <taxon>Bhargavaea</taxon>
    </lineage>
</organism>
<dbReference type="Proteomes" id="UP000011919">
    <property type="component" value="Unassembled WGS sequence"/>
</dbReference>
<name>M7P356_9BACL</name>
<reference evidence="1 2" key="1">
    <citation type="journal article" date="2013" name="Genome Announc.">
        <title>Draft Genome Sequence of Bhargavaea cecembensis Strain DSE10T, Isolated from a Deep-Sea Sediment Sample Collected at a Depth of 5,904 m from the Chagos-Laccadive Ridge System in the Indian Ocean.</title>
        <authorList>
            <person name="Shivaji S."/>
            <person name="Ara S."/>
            <person name="Begum Z."/>
            <person name="Ruth M."/>
            <person name="Singh A."/>
            <person name="Kumar Pinnaka A."/>
        </authorList>
    </citation>
    <scope>NUCLEOTIDE SEQUENCE [LARGE SCALE GENOMIC DNA]</scope>
    <source>
        <strain evidence="1 2">DSE10</strain>
    </source>
</reference>
<dbReference type="AlphaFoldDB" id="M7P356"/>
<dbReference type="EMBL" id="AOFT01000025">
    <property type="protein sequence ID" value="EMR04984.1"/>
    <property type="molecule type" value="Genomic_DNA"/>
</dbReference>